<dbReference type="OrthoDB" id="8023605at2759"/>
<feature type="compositionally biased region" description="Pro residues" evidence="1">
    <location>
        <begin position="750"/>
        <end position="762"/>
    </location>
</feature>
<dbReference type="EMBL" id="JACAZE010000009">
    <property type="protein sequence ID" value="KAF7305719.1"/>
    <property type="molecule type" value="Genomic_DNA"/>
</dbReference>
<accession>A0A8H6SUP0</accession>
<feature type="compositionally biased region" description="Basic and acidic residues" evidence="1">
    <location>
        <begin position="737"/>
        <end position="746"/>
    </location>
</feature>
<reference evidence="2" key="1">
    <citation type="submission" date="2020-05" db="EMBL/GenBank/DDBJ databases">
        <title>Mycena genomes resolve the evolution of fungal bioluminescence.</title>
        <authorList>
            <person name="Tsai I.J."/>
        </authorList>
    </citation>
    <scope>NUCLEOTIDE SEQUENCE</scope>
    <source>
        <strain evidence="2">110903Hualien_Pintung</strain>
    </source>
</reference>
<protein>
    <submittedName>
        <fullName evidence="2">Uncharacterized protein</fullName>
    </submittedName>
</protein>
<dbReference type="Proteomes" id="UP000613580">
    <property type="component" value="Unassembled WGS sequence"/>
</dbReference>
<evidence type="ECO:0000313" key="3">
    <source>
        <dbReference type="Proteomes" id="UP000613580"/>
    </source>
</evidence>
<gene>
    <name evidence="2" type="ORF">HMN09_00725200</name>
</gene>
<comment type="caution">
    <text evidence="2">The sequence shown here is derived from an EMBL/GenBank/DDBJ whole genome shotgun (WGS) entry which is preliminary data.</text>
</comment>
<feature type="compositionally biased region" description="Polar residues" evidence="1">
    <location>
        <begin position="168"/>
        <end position="184"/>
    </location>
</feature>
<name>A0A8H6SUP0_MYCCL</name>
<feature type="region of interest" description="Disordered" evidence="1">
    <location>
        <begin position="117"/>
        <end position="226"/>
    </location>
</feature>
<feature type="region of interest" description="Disordered" evidence="1">
    <location>
        <begin position="81"/>
        <end position="105"/>
    </location>
</feature>
<feature type="compositionally biased region" description="Low complexity" evidence="1">
    <location>
        <begin position="207"/>
        <end position="220"/>
    </location>
</feature>
<dbReference type="AlphaFoldDB" id="A0A8H6SUP0"/>
<feature type="region of interest" description="Disordered" evidence="1">
    <location>
        <begin position="1"/>
        <end position="22"/>
    </location>
</feature>
<keyword evidence="3" id="KW-1185">Reference proteome</keyword>
<proteinExistence type="predicted"/>
<feature type="compositionally biased region" description="Basic and acidic residues" evidence="1">
    <location>
        <begin position="185"/>
        <end position="199"/>
    </location>
</feature>
<organism evidence="2 3">
    <name type="scientific">Mycena chlorophos</name>
    <name type="common">Agaric fungus</name>
    <name type="synonym">Agaricus chlorophos</name>
    <dbReference type="NCBI Taxonomy" id="658473"/>
    <lineage>
        <taxon>Eukaryota</taxon>
        <taxon>Fungi</taxon>
        <taxon>Dikarya</taxon>
        <taxon>Basidiomycota</taxon>
        <taxon>Agaricomycotina</taxon>
        <taxon>Agaricomycetes</taxon>
        <taxon>Agaricomycetidae</taxon>
        <taxon>Agaricales</taxon>
        <taxon>Marasmiineae</taxon>
        <taxon>Mycenaceae</taxon>
        <taxon>Mycena</taxon>
    </lineage>
</organism>
<evidence type="ECO:0000313" key="2">
    <source>
        <dbReference type="EMBL" id="KAF7305719.1"/>
    </source>
</evidence>
<feature type="region of interest" description="Disordered" evidence="1">
    <location>
        <begin position="737"/>
        <end position="812"/>
    </location>
</feature>
<sequence length="1018" mass="111515">MSISTTRPISRPKTPLSTHMPGSKRFKSLLRWLGGLAHLAAEKSQAEPEARCPLPPAHTSKLYRDEAGDCALAALCAARPQEGSSEELPTENEGTVPSPAPTLRSLVLPGKRATGAALRRGFSGATKSGDAGDRRRRAASLASAHRPADGSTPVATTSAPMTHAPTDADQTPSTPRSSARIQQKQQERGRTRFGSDGRLLKRRRAASDSSPSRSRTPARAGGWLDTAEPTKRAAGIVNIMYWNIFRHFDLKMRDKEFRGLLEPYDIMFFAETGLLPDEEKLIRPTPARNLRAEIRQAISAETDALEEDFFGLVPDSIAEHTRLSPISESADISWLFDDDAYTESSPNSGLNLPQLAPNLIQPTVSAMATTFVMPARGHSTAPTFDSEKPAEFRRFIADVEYLLEKAKITDEKEKKSWLTKYLPVEDQELLEGLPEYKPAKSYEEFKKAALALYAGNDEDHLHTLHEWDSLLGNIQRVGIKSEKDLAAFYRSFMRISTYLINKKRLSETERSHAFLRALSPHSLQTAVTNRMQLLKPSNHADDPYDISDLYAATKYCLGGAATYTMPISDLPTPSAPEPAVKTDPAIAALLSSMTDLIKVMTVQSQLSAAGNANNSNSSSGTRQPRLCGFCKSTTHLFGACDQIDPAIRDGLCKRNNNGKLVLPNGSFVPREIEGDCLLARFRKWHELNPGNKVTAQLIVELVTDTKPAPPFVLSDEQRMETLLTELNALRTRQAARKAAEEAKAAADPKIPAPVVPQAPPAQVPEATTPKPPSGQFPEHPYASARDAAYAPPKDRNLGTAPKQIFRNPPPVCRENDAREVMNSALDSTITISQRQLLSLAPEVRSMVRDSLTPRRSPNKETTVQAEQMANTVFNSDGLDALAAFATESITEQRAADARETALRDSLPTAYTQNFAPTDGFIVPDPFAIFYEQGILPEGLVASADSKAIRCILPGGAYIIAELDGSVYARPIAAFRVIPYFARENLPLPPLEDFLDISTERLRALERSTASDPEEEDPD</sequence>
<evidence type="ECO:0000256" key="1">
    <source>
        <dbReference type="SAM" id="MobiDB-lite"/>
    </source>
</evidence>